<sequence>MNSNVRLIFLFFGLLFLQVLILNNILFLGHINPYLYIIFVFLYPLKENRIPFLFYTFLLGLGVDFFSDSGGIHAFSILIIAYARLFFIKLYFRKVATDYAFFKLKSEPFGKRFNYVVTLTIIHHLIYFSFANFSLQNFSEVILNTLFSSIFTLILYFLGSYIFTKIE</sequence>
<dbReference type="Proteomes" id="UP000183071">
    <property type="component" value="Unassembled WGS sequence"/>
</dbReference>
<keyword evidence="1" id="KW-1133">Transmembrane helix</keyword>
<comment type="caution">
    <text evidence="2">The sequence shown here is derived from an EMBL/GenBank/DDBJ whole genome shotgun (WGS) entry which is preliminary data.</text>
</comment>
<dbReference type="EMBL" id="FNUE01000001">
    <property type="protein sequence ID" value="SEE17162.1"/>
    <property type="molecule type" value="Genomic_DNA"/>
</dbReference>
<feature type="transmembrane region" description="Helical" evidence="1">
    <location>
        <begin position="72"/>
        <end position="92"/>
    </location>
</feature>
<name>A0A0M9CF21_9FLAO</name>
<reference evidence="3 5" key="2">
    <citation type="submission" date="2016-10" db="EMBL/GenBank/DDBJ databases">
        <authorList>
            <person name="Varghese N."/>
            <person name="Submissions S."/>
        </authorList>
    </citation>
    <scope>NUCLEOTIDE SEQUENCE [LARGE SCALE GENOMIC DNA]</scope>
    <source>
        <strain evidence="3 5">DSW-5</strain>
    </source>
</reference>
<evidence type="ECO:0000313" key="4">
    <source>
        <dbReference type="Proteomes" id="UP000037716"/>
    </source>
</evidence>
<dbReference type="RefSeq" id="WP_053973387.1">
    <property type="nucleotide sequence ID" value="NZ_FNUE01000001.1"/>
</dbReference>
<dbReference type="Proteomes" id="UP000037716">
    <property type="component" value="Unassembled WGS sequence"/>
</dbReference>
<feature type="transmembrane region" description="Helical" evidence="1">
    <location>
        <begin position="141"/>
        <end position="163"/>
    </location>
</feature>
<keyword evidence="1" id="KW-0472">Membrane</keyword>
<accession>A0A0M9CF21</accession>
<feature type="transmembrane region" description="Helical" evidence="1">
    <location>
        <begin position="113"/>
        <end position="135"/>
    </location>
</feature>
<reference evidence="2 4" key="1">
    <citation type="submission" date="2015-07" db="EMBL/GenBank/DDBJ databases">
        <title>Genome of Polaribacter dokdonenesis DSW-5, isolated from seawater off Dokdo in Korea.</title>
        <authorList>
            <person name="Yoon K."/>
            <person name="Song J.Y."/>
            <person name="Kim J.F."/>
        </authorList>
    </citation>
    <scope>NUCLEOTIDE SEQUENCE [LARGE SCALE GENOMIC DNA]</scope>
    <source>
        <strain evidence="2 4">DSW-5</strain>
    </source>
</reference>
<gene>
    <name evidence="2" type="ORF">I602_733</name>
    <name evidence="3" type="ORF">SAMN05444353_1046</name>
</gene>
<evidence type="ECO:0000313" key="3">
    <source>
        <dbReference type="EMBL" id="SEE17162.1"/>
    </source>
</evidence>
<dbReference type="AlphaFoldDB" id="A0A0M9CF21"/>
<proteinExistence type="predicted"/>
<evidence type="ECO:0000256" key="1">
    <source>
        <dbReference type="SAM" id="Phobius"/>
    </source>
</evidence>
<feature type="transmembrane region" description="Helical" evidence="1">
    <location>
        <begin position="6"/>
        <end position="29"/>
    </location>
</feature>
<organism evidence="2 4">
    <name type="scientific">Polaribacter dokdonensis DSW-5</name>
    <dbReference type="NCBI Taxonomy" id="1300348"/>
    <lineage>
        <taxon>Bacteria</taxon>
        <taxon>Pseudomonadati</taxon>
        <taxon>Bacteroidota</taxon>
        <taxon>Flavobacteriia</taxon>
        <taxon>Flavobacteriales</taxon>
        <taxon>Flavobacteriaceae</taxon>
    </lineage>
</organism>
<dbReference type="PATRIC" id="fig|1300348.6.peg.732"/>
<keyword evidence="1" id="KW-0812">Transmembrane</keyword>
<dbReference type="EMBL" id="LGBR01000001">
    <property type="protein sequence ID" value="KOY51173.1"/>
    <property type="molecule type" value="Genomic_DNA"/>
</dbReference>
<dbReference type="STRING" id="1300348.I602_733"/>
<evidence type="ECO:0000313" key="2">
    <source>
        <dbReference type="EMBL" id="KOY51173.1"/>
    </source>
</evidence>
<dbReference type="OrthoDB" id="1132160at2"/>
<evidence type="ECO:0000313" key="5">
    <source>
        <dbReference type="Proteomes" id="UP000183071"/>
    </source>
</evidence>
<keyword evidence="5" id="KW-1185">Reference proteome</keyword>
<protein>
    <submittedName>
        <fullName evidence="2">Rod shape-determining protein MreD</fullName>
    </submittedName>
</protein>